<proteinExistence type="predicted"/>
<accession>A3ZVF7</accession>
<organism evidence="1 2">
    <name type="scientific">Blastopirellula marina DSM 3645</name>
    <dbReference type="NCBI Taxonomy" id="314230"/>
    <lineage>
        <taxon>Bacteria</taxon>
        <taxon>Pseudomonadati</taxon>
        <taxon>Planctomycetota</taxon>
        <taxon>Planctomycetia</taxon>
        <taxon>Pirellulales</taxon>
        <taxon>Pirellulaceae</taxon>
        <taxon>Blastopirellula</taxon>
    </lineage>
</organism>
<dbReference type="Proteomes" id="UP000004358">
    <property type="component" value="Unassembled WGS sequence"/>
</dbReference>
<dbReference type="HOGENOM" id="CLU_3363569_0_0_0"/>
<reference evidence="1 2" key="1">
    <citation type="submission" date="2006-02" db="EMBL/GenBank/DDBJ databases">
        <authorList>
            <person name="Amann R."/>
            <person name="Ferriera S."/>
            <person name="Johnson J."/>
            <person name="Kravitz S."/>
            <person name="Halpern A."/>
            <person name="Remington K."/>
            <person name="Beeson K."/>
            <person name="Tran B."/>
            <person name="Rogers Y.-H."/>
            <person name="Friedman R."/>
            <person name="Venter J.C."/>
        </authorList>
    </citation>
    <scope>NUCLEOTIDE SEQUENCE [LARGE SCALE GENOMIC DNA]</scope>
    <source>
        <strain evidence="1 2">DSM 3645</strain>
    </source>
</reference>
<evidence type="ECO:0000313" key="2">
    <source>
        <dbReference type="Proteomes" id="UP000004358"/>
    </source>
</evidence>
<dbReference type="AlphaFoldDB" id="A3ZVF7"/>
<gene>
    <name evidence="1" type="ORF">DSM3645_02468</name>
</gene>
<sequence>MSRIDGRTARIAASASPKARVAFAIGRLVSKYFQA</sequence>
<comment type="caution">
    <text evidence="1">The sequence shown here is derived from an EMBL/GenBank/DDBJ whole genome shotgun (WGS) entry which is preliminary data.</text>
</comment>
<evidence type="ECO:0000313" key="1">
    <source>
        <dbReference type="EMBL" id="EAQ79303.1"/>
    </source>
</evidence>
<dbReference type="EMBL" id="AANZ01000014">
    <property type="protein sequence ID" value="EAQ79303.1"/>
    <property type="molecule type" value="Genomic_DNA"/>
</dbReference>
<protein>
    <submittedName>
        <fullName evidence="1">Uncharacterized protein</fullName>
    </submittedName>
</protein>
<name>A3ZVF7_9BACT</name>